<evidence type="ECO:0000313" key="3">
    <source>
        <dbReference type="Proteomes" id="UP000297527"/>
    </source>
</evidence>
<reference evidence="2 3" key="1">
    <citation type="submission" date="2017-12" db="EMBL/GenBank/DDBJ databases">
        <title>Comparative genomics of Botrytis spp.</title>
        <authorList>
            <person name="Valero-Jimenez C.A."/>
            <person name="Tapia P."/>
            <person name="Veloso J."/>
            <person name="Silva-Moreno E."/>
            <person name="Staats M."/>
            <person name="Valdes J.H."/>
            <person name="Van Kan J.A.L."/>
        </authorList>
    </citation>
    <scope>NUCLEOTIDE SEQUENCE [LARGE SCALE GENOMIC DNA]</scope>
    <source>
        <strain evidence="2 3">MUCL11595</strain>
    </source>
</reference>
<dbReference type="Proteomes" id="UP000297527">
    <property type="component" value="Unassembled WGS sequence"/>
</dbReference>
<proteinExistence type="predicted"/>
<accession>A0A4Z1ID59</accession>
<comment type="caution">
    <text evidence="2">The sequence shown here is derived from an EMBL/GenBank/DDBJ whole genome shotgun (WGS) entry which is preliminary data.</text>
</comment>
<dbReference type="AlphaFoldDB" id="A0A4Z1ID59"/>
<evidence type="ECO:0000313" key="2">
    <source>
        <dbReference type="EMBL" id="TGO59366.1"/>
    </source>
</evidence>
<dbReference type="EMBL" id="PQXN01000045">
    <property type="protein sequence ID" value="TGO59366.1"/>
    <property type="molecule type" value="Genomic_DNA"/>
</dbReference>
<evidence type="ECO:0000256" key="1">
    <source>
        <dbReference type="SAM" id="MobiDB-lite"/>
    </source>
</evidence>
<keyword evidence="3" id="KW-1185">Reference proteome</keyword>
<feature type="region of interest" description="Disordered" evidence="1">
    <location>
        <begin position="53"/>
        <end position="73"/>
    </location>
</feature>
<sequence length="121" mass="13629">MDSASNDMMLVERSVAGTEIVRLTRFLKAYRAGNDRFSFLMFKVMLGFPHPDEPRGRTVTPSGEKGPNSYGVYHTRRPQNVVGGRGEVMSAEFGGVVNITLFVADMLVLAREVFEYRQETY</sequence>
<name>A0A4Z1ID59_9HELO</name>
<organism evidence="2 3">
    <name type="scientific">Botryotinia convoluta</name>
    <dbReference type="NCBI Taxonomy" id="54673"/>
    <lineage>
        <taxon>Eukaryota</taxon>
        <taxon>Fungi</taxon>
        <taxon>Dikarya</taxon>
        <taxon>Ascomycota</taxon>
        <taxon>Pezizomycotina</taxon>
        <taxon>Leotiomycetes</taxon>
        <taxon>Helotiales</taxon>
        <taxon>Sclerotiniaceae</taxon>
        <taxon>Botryotinia</taxon>
    </lineage>
</organism>
<gene>
    <name evidence="2" type="ORF">BCON_0045g00270</name>
</gene>
<dbReference type="OrthoDB" id="3536092at2759"/>
<protein>
    <submittedName>
        <fullName evidence="2">Uncharacterized protein</fullName>
    </submittedName>
</protein>